<reference evidence="3 4" key="1">
    <citation type="submission" date="2016-05" db="EMBL/GenBank/DDBJ databases">
        <title>Complete genome sequence of Rathayibacter tritici NCPPB 1953.</title>
        <authorList>
            <person name="Park J."/>
            <person name="Lee H.-H."/>
            <person name="Lee S.-W."/>
            <person name="Seo Y.-S."/>
        </authorList>
    </citation>
    <scope>NUCLEOTIDE SEQUENCE [LARGE SCALE GENOMIC DNA]</scope>
    <source>
        <strain evidence="3 4">NCPPB 1953</strain>
    </source>
</reference>
<evidence type="ECO:0000259" key="2">
    <source>
        <dbReference type="Pfam" id="PF01370"/>
    </source>
</evidence>
<dbReference type="GO" id="GO:0031177">
    <property type="term" value="F:phosphopantetheine binding"/>
    <property type="evidence" value="ECO:0007669"/>
    <property type="project" value="TreeGrafter"/>
</dbReference>
<dbReference type="Proteomes" id="UP000077071">
    <property type="component" value="Chromosome"/>
</dbReference>
<sequence>MLAELPSPCSLRWMGRIGGLMHATVSELLDGILTDRPDATALTDERRQWTYRELDEVTRRRAARLAETPTGGRVALVGEHSADAIVWALAVLRSGRIYTPINPNTPTPRIVESLTAAHVTSVICLDGEQEVTLRGRGPWTLVDAEMASETAEAASRVASSAVAYSIFTSGSTGQPKLVDVGHEGIGALCRSQREAFGLRAGDRVVQFASLSFDASIAEILVTLAAGATLVVPAHHGGPWLPSVERHLAEHGCDLITLPPSVYARLGRSARERIGTVVFAGEALHAAEFEEASAHSRVLNAYGPTEATVCFSIYESSQFSTSIGRPIDGFAALVRVDGSLRENGRGELVLLGPGVALGYAVGGDEHGGPFTVLDGMRAYFSGDDVEIVDGVIFYRGRIDDQIKRLGHRISPVDVESRIARTAAGSAVLVANDDELVLVREQSSLSEEVLRNSLSETLAPWEMPDRVVSIPALPLTDNGKIDRAAVVQQVLAGNAPVEQVPTVAQTVSAFVTEVIGRPLDEATSLFRAGGTSMSLVRLQMKLASVYGEDEVREAFAHMNYDFTIRAFVEAIAADVEQEGAASETAVLREAQLHIDRLRADLAGIERPRICGDRRTLLLSGPGGFIGGRILERAIDEFDAITVVSTTSRADLVRRHSDRLGRAAEDFATVRVVDYDELAAIAEGTAEADTCDVVVHAGYNVNHALPLREHLLDSVARTADVVRAAARLGAERFVFLSAASVGERFEPLSAAVLSAIDDPYSQSKAISESVVDVLATIGCAVDILRCGLVYGHDATEREFLELDTFAQMFRLSLENGMFPVLRGEIPMVDVSTVVEEALFPPTRTGRRHLVIERSYSAAQIIAELGLTESGHVDPELWLRQAAQSEADPRVLSAISKSLDGYGWPFAVAGDRPVLRGLRGLFELEGAVDGER</sequence>
<protein>
    <recommendedName>
        <fullName evidence="5">Carrier domain-containing protein</fullName>
    </recommendedName>
</protein>
<dbReference type="Gene3D" id="3.40.50.12780">
    <property type="entry name" value="N-terminal domain of ligase-like"/>
    <property type="match status" value="1"/>
</dbReference>
<dbReference type="GO" id="GO:0043041">
    <property type="term" value="P:amino acid activation for nonribosomal peptide biosynthetic process"/>
    <property type="evidence" value="ECO:0007669"/>
    <property type="project" value="TreeGrafter"/>
</dbReference>
<dbReference type="EMBL" id="CP015515">
    <property type="protein sequence ID" value="AND17873.1"/>
    <property type="molecule type" value="Genomic_DNA"/>
</dbReference>
<dbReference type="PATRIC" id="fig|33888.3.peg.3104"/>
<dbReference type="PANTHER" id="PTHR45527:SF1">
    <property type="entry name" value="FATTY ACID SYNTHASE"/>
    <property type="match status" value="1"/>
</dbReference>
<dbReference type="Gene3D" id="3.30.300.30">
    <property type="match status" value="1"/>
</dbReference>
<evidence type="ECO:0008006" key="5">
    <source>
        <dbReference type="Google" id="ProtNLM"/>
    </source>
</evidence>
<dbReference type="GO" id="GO:0044550">
    <property type="term" value="P:secondary metabolite biosynthetic process"/>
    <property type="evidence" value="ECO:0007669"/>
    <property type="project" value="TreeGrafter"/>
</dbReference>
<dbReference type="SUPFAM" id="SSF56801">
    <property type="entry name" value="Acetyl-CoA synthetase-like"/>
    <property type="match status" value="1"/>
</dbReference>
<name>A0A160KVS7_9MICO</name>
<dbReference type="InterPro" id="IPR045851">
    <property type="entry name" value="AMP-bd_C_sf"/>
</dbReference>
<dbReference type="InterPro" id="IPR036291">
    <property type="entry name" value="NAD(P)-bd_dom_sf"/>
</dbReference>
<dbReference type="STRING" id="33888.A6122_2764"/>
<dbReference type="Pfam" id="PF01370">
    <property type="entry name" value="Epimerase"/>
    <property type="match status" value="1"/>
</dbReference>
<accession>A0A160KVS7</accession>
<evidence type="ECO:0000313" key="3">
    <source>
        <dbReference type="EMBL" id="AND17873.1"/>
    </source>
</evidence>
<dbReference type="InterPro" id="IPR042099">
    <property type="entry name" value="ANL_N_sf"/>
</dbReference>
<dbReference type="SUPFAM" id="SSF51735">
    <property type="entry name" value="NAD(P)-binding Rossmann-fold domains"/>
    <property type="match status" value="1"/>
</dbReference>
<dbReference type="PANTHER" id="PTHR45527">
    <property type="entry name" value="NONRIBOSOMAL PEPTIDE SYNTHETASE"/>
    <property type="match status" value="1"/>
</dbReference>
<dbReference type="Gene3D" id="3.40.50.720">
    <property type="entry name" value="NAD(P)-binding Rossmann-like Domain"/>
    <property type="match status" value="1"/>
</dbReference>
<dbReference type="InterPro" id="IPR001509">
    <property type="entry name" value="Epimerase_deHydtase"/>
</dbReference>
<dbReference type="InterPro" id="IPR000873">
    <property type="entry name" value="AMP-dep_synth/lig_dom"/>
</dbReference>
<dbReference type="OrthoDB" id="2472181at2"/>
<dbReference type="GO" id="GO:0005829">
    <property type="term" value="C:cytosol"/>
    <property type="evidence" value="ECO:0007669"/>
    <property type="project" value="TreeGrafter"/>
</dbReference>
<dbReference type="Pfam" id="PF00501">
    <property type="entry name" value="AMP-binding"/>
    <property type="match status" value="1"/>
</dbReference>
<keyword evidence="4" id="KW-1185">Reference proteome</keyword>
<evidence type="ECO:0000313" key="4">
    <source>
        <dbReference type="Proteomes" id="UP000077071"/>
    </source>
</evidence>
<feature type="domain" description="AMP-dependent synthetase/ligase" evidence="1">
    <location>
        <begin position="35"/>
        <end position="358"/>
    </location>
</feature>
<proteinExistence type="predicted"/>
<feature type="domain" description="NAD-dependent epimerase/dehydratase" evidence="2">
    <location>
        <begin position="615"/>
        <end position="792"/>
    </location>
</feature>
<dbReference type="AlphaFoldDB" id="A0A160KVS7"/>
<dbReference type="KEGG" id="rtn:A6122_2764"/>
<evidence type="ECO:0000259" key="1">
    <source>
        <dbReference type="Pfam" id="PF00501"/>
    </source>
</evidence>
<gene>
    <name evidence="3" type="ORF">A6122_2764</name>
</gene>
<organism evidence="3 4">
    <name type="scientific">Rathayibacter tritici</name>
    <dbReference type="NCBI Taxonomy" id="33888"/>
    <lineage>
        <taxon>Bacteria</taxon>
        <taxon>Bacillati</taxon>
        <taxon>Actinomycetota</taxon>
        <taxon>Actinomycetes</taxon>
        <taxon>Micrococcales</taxon>
        <taxon>Microbacteriaceae</taxon>
        <taxon>Rathayibacter</taxon>
    </lineage>
</organism>